<proteinExistence type="predicted"/>
<comment type="caution">
    <text evidence="1">The sequence shown here is derived from an EMBL/GenBank/DDBJ whole genome shotgun (WGS) entry which is preliminary data.</text>
</comment>
<evidence type="ECO:0000313" key="2">
    <source>
        <dbReference type="Proteomes" id="UP000799754"/>
    </source>
</evidence>
<keyword evidence="2" id="KW-1185">Reference proteome</keyword>
<dbReference type="EMBL" id="MU006736">
    <property type="protein sequence ID" value="KAF2623566.1"/>
    <property type="molecule type" value="Genomic_DNA"/>
</dbReference>
<gene>
    <name evidence="1" type="ORF">BU25DRAFT_434127</name>
</gene>
<name>A0ACB6RNU8_9PLEO</name>
<accession>A0ACB6RNU8</accession>
<organism evidence="1 2">
    <name type="scientific">Macroventuria anomochaeta</name>
    <dbReference type="NCBI Taxonomy" id="301207"/>
    <lineage>
        <taxon>Eukaryota</taxon>
        <taxon>Fungi</taxon>
        <taxon>Dikarya</taxon>
        <taxon>Ascomycota</taxon>
        <taxon>Pezizomycotina</taxon>
        <taxon>Dothideomycetes</taxon>
        <taxon>Pleosporomycetidae</taxon>
        <taxon>Pleosporales</taxon>
        <taxon>Pleosporineae</taxon>
        <taxon>Didymellaceae</taxon>
        <taxon>Macroventuria</taxon>
    </lineage>
</organism>
<evidence type="ECO:0000313" key="1">
    <source>
        <dbReference type="EMBL" id="KAF2623566.1"/>
    </source>
</evidence>
<protein>
    <submittedName>
        <fullName evidence="1">Glycosyltransferase family 31 protein</fullName>
    </submittedName>
</protein>
<sequence>MATGRSWVDFRRKNRTVFTALIICFLFFHLCRRSTISTNIPSQHRSTLYCPQNLIAKEVLVVLRTGATEVLEKLPVHLDTTLRCIPNYAIYSDYEEDIEGSHIHDVFDELSQDLKESVPDFELYHRLKMKGRDGLSIDGTEHDGSGPSGLLDNPGWKLDKFKFLPMIDKALRHSPQAKWFVFVELDTYLMWGNLLDYLSKFDAEIPHYIGKVTEHWRAHMVEYNQYTIEQWAGDMVLGKALKDVLIPLLWAFPHFQGDPVSTLDHNITKINRQPWCYPVITYHHMPEDEIRSLWEFEQEWQRMHPRDVPLRHANVFKGYIHPYLSKERTEWDNYSVNPEFSKHALKDGEAHTSFEACRSACESNAMCLQFSYRTSMCLVSSEVRLGRRATLQCSEYSTAASKCDKTEERGLGMGEGSLDAVRSGWMVDRLAKYVSAMDQTCNDHMGWII</sequence>
<reference evidence="1" key="1">
    <citation type="journal article" date="2020" name="Stud. Mycol.">
        <title>101 Dothideomycetes genomes: a test case for predicting lifestyles and emergence of pathogens.</title>
        <authorList>
            <person name="Haridas S."/>
            <person name="Albert R."/>
            <person name="Binder M."/>
            <person name="Bloem J."/>
            <person name="Labutti K."/>
            <person name="Salamov A."/>
            <person name="Andreopoulos B."/>
            <person name="Baker S."/>
            <person name="Barry K."/>
            <person name="Bills G."/>
            <person name="Bluhm B."/>
            <person name="Cannon C."/>
            <person name="Castanera R."/>
            <person name="Culley D."/>
            <person name="Daum C."/>
            <person name="Ezra D."/>
            <person name="Gonzalez J."/>
            <person name="Henrissat B."/>
            <person name="Kuo A."/>
            <person name="Liang C."/>
            <person name="Lipzen A."/>
            <person name="Lutzoni F."/>
            <person name="Magnuson J."/>
            <person name="Mondo S."/>
            <person name="Nolan M."/>
            <person name="Ohm R."/>
            <person name="Pangilinan J."/>
            <person name="Park H.-J."/>
            <person name="Ramirez L."/>
            <person name="Alfaro M."/>
            <person name="Sun H."/>
            <person name="Tritt A."/>
            <person name="Yoshinaga Y."/>
            <person name="Zwiers L.-H."/>
            <person name="Turgeon B."/>
            <person name="Goodwin S."/>
            <person name="Spatafora J."/>
            <person name="Crous P."/>
            <person name="Grigoriev I."/>
        </authorList>
    </citation>
    <scope>NUCLEOTIDE SEQUENCE</scope>
    <source>
        <strain evidence="1">CBS 525.71</strain>
    </source>
</reference>
<dbReference type="Proteomes" id="UP000799754">
    <property type="component" value="Unassembled WGS sequence"/>
</dbReference>